<protein>
    <recommendedName>
        <fullName evidence="2">DUF6708 domain-containing protein</fullName>
    </recommendedName>
</protein>
<evidence type="ECO:0000313" key="4">
    <source>
        <dbReference type="Proteomes" id="UP000197596"/>
    </source>
</evidence>
<reference evidence="3 4" key="1">
    <citation type="submission" date="2017-06" db="EMBL/GenBank/DDBJ databases">
        <title>Herbaspirillum phytohormonus sp. nov., isolated from the root nodule of Robinia pseudoacacia in lead-zinc mine.</title>
        <authorList>
            <person name="Fan M."/>
            <person name="Lin Y."/>
        </authorList>
    </citation>
    <scope>NUCLEOTIDE SEQUENCE [LARGE SCALE GENOMIC DNA]</scope>
    <source>
        <strain evidence="3 4">HZ10</strain>
    </source>
</reference>
<evidence type="ECO:0000259" key="2">
    <source>
        <dbReference type="Pfam" id="PF20455"/>
    </source>
</evidence>
<dbReference type="Pfam" id="PF20455">
    <property type="entry name" value="DUF6708"/>
    <property type="match status" value="1"/>
</dbReference>
<dbReference type="InterPro" id="IPR046554">
    <property type="entry name" value="DUF6708"/>
</dbReference>
<gene>
    <name evidence="3" type="ORF">CEJ42_00800</name>
</gene>
<dbReference type="EMBL" id="NJGU01000001">
    <property type="protein sequence ID" value="OWY31423.1"/>
    <property type="molecule type" value="Genomic_DNA"/>
</dbReference>
<sequence length="93" mass="10728">MADGIANLPVAIVRRREISFRRSLFAYMPYFDPSKEGSEIRARMGGLEWSLALVLIWFFWLLLPIGAFSYIALRCAPEPKWPTPVNEECHRGK</sequence>
<name>A0A246WWM2_9BURK</name>
<feature type="transmembrane region" description="Helical" evidence="1">
    <location>
        <begin position="49"/>
        <end position="73"/>
    </location>
</feature>
<dbReference type="AlphaFoldDB" id="A0A246WWM2"/>
<keyword evidence="1" id="KW-0472">Membrane</keyword>
<evidence type="ECO:0000256" key="1">
    <source>
        <dbReference type="SAM" id="Phobius"/>
    </source>
</evidence>
<feature type="domain" description="DUF6708" evidence="2">
    <location>
        <begin position="1"/>
        <end position="91"/>
    </location>
</feature>
<organism evidence="3 4">
    <name type="scientific">Herbaspirillum robiniae</name>
    <dbReference type="NCBI Taxonomy" id="2014887"/>
    <lineage>
        <taxon>Bacteria</taxon>
        <taxon>Pseudomonadati</taxon>
        <taxon>Pseudomonadota</taxon>
        <taxon>Betaproteobacteria</taxon>
        <taxon>Burkholderiales</taxon>
        <taxon>Oxalobacteraceae</taxon>
        <taxon>Herbaspirillum</taxon>
    </lineage>
</organism>
<evidence type="ECO:0000313" key="3">
    <source>
        <dbReference type="EMBL" id="OWY31423.1"/>
    </source>
</evidence>
<comment type="caution">
    <text evidence="3">The sequence shown here is derived from an EMBL/GenBank/DDBJ whole genome shotgun (WGS) entry which is preliminary data.</text>
</comment>
<accession>A0A246WWM2</accession>
<dbReference type="Proteomes" id="UP000197596">
    <property type="component" value="Unassembled WGS sequence"/>
</dbReference>
<proteinExistence type="predicted"/>
<keyword evidence="1" id="KW-1133">Transmembrane helix</keyword>
<keyword evidence="1" id="KW-0812">Transmembrane</keyword>